<name>A0A6N7YXW3_9PSEU</name>
<dbReference type="RefSeq" id="WP_154758883.1">
    <property type="nucleotide sequence ID" value="NZ_WMBA01000038.1"/>
</dbReference>
<sequence length="100" mass="11379">MKELRAFITKLREEYGVPYPVSGQYLLTAPSDAFVQRVEWADDVAVAWRPHDEPKSEVRIRPDVRFGRPGASVAEVADDFDLTVRDVRWAVSYENAVRAA</sequence>
<dbReference type="Proteomes" id="UP000440096">
    <property type="component" value="Unassembled WGS sequence"/>
</dbReference>
<comment type="caution">
    <text evidence="1">The sequence shown here is derived from an EMBL/GenBank/DDBJ whole genome shotgun (WGS) entry which is preliminary data.</text>
</comment>
<keyword evidence="2" id="KW-1185">Reference proteome</keyword>
<evidence type="ECO:0000313" key="2">
    <source>
        <dbReference type="Proteomes" id="UP000440096"/>
    </source>
</evidence>
<organism evidence="1 2">
    <name type="scientific">Amycolatopsis pithecellobii</name>
    <dbReference type="NCBI Taxonomy" id="664692"/>
    <lineage>
        <taxon>Bacteria</taxon>
        <taxon>Bacillati</taxon>
        <taxon>Actinomycetota</taxon>
        <taxon>Actinomycetes</taxon>
        <taxon>Pseudonocardiales</taxon>
        <taxon>Pseudonocardiaceae</taxon>
        <taxon>Amycolatopsis</taxon>
    </lineage>
</organism>
<evidence type="ECO:0000313" key="1">
    <source>
        <dbReference type="EMBL" id="MTD56748.1"/>
    </source>
</evidence>
<gene>
    <name evidence="1" type="ORF">GKO32_22655</name>
</gene>
<dbReference type="OrthoDB" id="3699668at2"/>
<dbReference type="EMBL" id="WMBA01000038">
    <property type="protein sequence ID" value="MTD56748.1"/>
    <property type="molecule type" value="Genomic_DNA"/>
</dbReference>
<accession>A0A6N7YXW3</accession>
<proteinExistence type="predicted"/>
<reference evidence="1 2" key="1">
    <citation type="submission" date="2019-11" db="EMBL/GenBank/DDBJ databases">
        <title>Draft genome of Amycolatopsis RM579.</title>
        <authorList>
            <person name="Duangmal K."/>
            <person name="Mingma R."/>
        </authorList>
    </citation>
    <scope>NUCLEOTIDE SEQUENCE [LARGE SCALE GENOMIC DNA]</scope>
    <source>
        <strain evidence="1 2">RM579</strain>
    </source>
</reference>
<dbReference type="AlphaFoldDB" id="A0A6N7YXW3"/>
<protein>
    <submittedName>
        <fullName evidence="1">Uncharacterized protein</fullName>
    </submittedName>
</protein>